<dbReference type="RefSeq" id="WP_070883891.1">
    <property type="nucleotide sequence ID" value="NZ_CP076114.1"/>
</dbReference>
<evidence type="ECO:0000313" key="3">
    <source>
        <dbReference type="Proteomes" id="UP000243378"/>
    </source>
</evidence>
<dbReference type="OrthoDB" id="6889611at2"/>
<accession>A0A1G7HUU1</accession>
<evidence type="ECO:0000313" key="1">
    <source>
        <dbReference type="EMBL" id="SDF04321.1"/>
    </source>
</evidence>
<dbReference type="EMBL" id="CP076114">
    <property type="protein sequence ID" value="UUD63889.1"/>
    <property type="molecule type" value="Genomic_DNA"/>
</dbReference>
<protein>
    <recommendedName>
        <fullName evidence="5">DUF3509 domain-containing protein</fullName>
    </recommendedName>
</protein>
<organism evidence="1 3">
    <name type="scientific">Phytopseudomonas seleniipraecipitans</name>
    <dbReference type="NCBI Taxonomy" id="640205"/>
    <lineage>
        <taxon>Bacteria</taxon>
        <taxon>Pseudomonadati</taxon>
        <taxon>Pseudomonadota</taxon>
        <taxon>Gammaproteobacteria</taxon>
        <taxon>Pseudomonadales</taxon>
        <taxon>Pseudomonadaceae</taxon>
        <taxon>Phytopseudomonas</taxon>
    </lineage>
</organism>
<sequence>MQYAIQQLIENLPDHVVDFKKRPDGMLLMTLRKDNEVVFVKAIDRQTIVCETRVQALLHEIMRDSKLVSGEINWKGQGAQWIDRTLPTFTGAPINPTAAKMMWARRTRDGGYRATA</sequence>
<evidence type="ECO:0008006" key="5">
    <source>
        <dbReference type="Google" id="ProtNLM"/>
    </source>
</evidence>
<proteinExistence type="predicted"/>
<evidence type="ECO:0000313" key="4">
    <source>
        <dbReference type="Proteomes" id="UP000887421"/>
    </source>
</evidence>
<dbReference type="Proteomes" id="UP000887421">
    <property type="component" value="Chromosome"/>
</dbReference>
<evidence type="ECO:0000313" key="2">
    <source>
        <dbReference type="EMBL" id="UUD63889.1"/>
    </source>
</evidence>
<gene>
    <name evidence="2" type="ORF">D16iCDA_19805</name>
    <name evidence="1" type="ORF">SAMN05216381_0797</name>
</gene>
<name>A0A1G7HUU1_9GAMM</name>
<dbReference type="EMBL" id="FNBM01000001">
    <property type="protein sequence ID" value="SDF04321.1"/>
    <property type="molecule type" value="Genomic_DNA"/>
</dbReference>
<reference evidence="2" key="2">
    <citation type="submission" date="2021-05" db="EMBL/GenBank/DDBJ databases">
        <title>Complete genome sequence of Pseudomonas seleniipraecipitans strain D1-6.</title>
        <authorList>
            <person name="Lafi F."/>
            <person name="Eida A."/>
            <person name="Alam I."/>
            <person name="Hert H."/>
            <person name="Saad M."/>
        </authorList>
    </citation>
    <scope>NUCLEOTIDE SEQUENCE</scope>
    <source>
        <strain evidence="2">D1-6</strain>
    </source>
</reference>
<dbReference type="Proteomes" id="UP000243378">
    <property type="component" value="Unassembled WGS sequence"/>
</dbReference>
<dbReference type="AlphaFoldDB" id="A0A1G7HUU1"/>
<reference evidence="1 3" key="1">
    <citation type="submission" date="2016-10" db="EMBL/GenBank/DDBJ databases">
        <authorList>
            <person name="de Groot N.N."/>
        </authorList>
    </citation>
    <scope>NUCLEOTIDE SEQUENCE [LARGE SCALE GENOMIC DNA]</scope>
    <source>
        <strain evidence="1 3">LMG 25475</strain>
    </source>
</reference>
<keyword evidence="4" id="KW-1185">Reference proteome</keyword>